<dbReference type="PANTHER" id="PTHR35936">
    <property type="entry name" value="MEMBRANE-BOUND LYTIC MUREIN TRANSGLYCOSYLASE F"/>
    <property type="match status" value="1"/>
</dbReference>
<keyword evidence="2" id="KW-1133">Transmembrane helix</keyword>
<dbReference type="RefSeq" id="WP_246437815.1">
    <property type="nucleotide sequence ID" value="NZ_CP060138.2"/>
</dbReference>
<evidence type="ECO:0000256" key="2">
    <source>
        <dbReference type="SAM" id="Phobius"/>
    </source>
</evidence>
<dbReference type="PANTHER" id="PTHR35936:SF19">
    <property type="entry name" value="AMINO-ACID-BINDING PROTEIN YXEM-RELATED"/>
    <property type="match status" value="1"/>
</dbReference>
<dbReference type="Proteomes" id="UP000595296">
    <property type="component" value="Chromosome"/>
</dbReference>
<feature type="transmembrane region" description="Helical" evidence="2">
    <location>
        <begin position="288"/>
        <end position="307"/>
    </location>
</feature>
<evidence type="ECO:0000313" key="5">
    <source>
        <dbReference type="Proteomes" id="UP000595296"/>
    </source>
</evidence>
<protein>
    <recommendedName>
        <fullName evidence="3">Solute-binding protein family 3/N-terminal domain-containing protein</fullName>
    </recommendedName>
</protein>
<dbReference type="Pfam" id="PF00497">
    <property type="entry name" value="SBP_bac_3"/>
    <property type="match status" value="1"/>
</dbReference>
<accession>A0A9E6MIJ2</accession>
<keyword evidence="2" id="KW-0472">Membrane</keyword>
<evidence type="ECO:0000256" key="1">
    <source>
        <dbReference type="ARBA" id="ARBA00022729"/>
    </source>
</evidence>
<sequence>MKILKLFIFILLISKNFYALSIGANEQQAILECEGTADKKTLIRYINEPYQYLIATSNGHTTVSGMDIELINAIAAKIGINIEYNQDSWYQDQLDIQSGHADMTAGATYTTERSNYAHFSKPYRLEELSLFIIEPLAKKLNFQNVNELTAQIRLFNLQLGIVKGTVYGDPKFTEFLYNEKNQDIIRIYQNNMELINGIIKKEIDGFISDRIVGAVNILGRTIDRNILEVPLNIKTPLHLMFSKRTVSLNIVEQFNFAIDDFLASNEYKKIIKTYIYHILLPKSIDSRWCHVIGLLGCLAFAFSGIILSSRKNSTLFGTFLFAVYHLLVAV</sequence>
<dbReference type="InterPro" id="IPR001638">
    <property type="entry name" value="Solute-binding_3/MltF_N"/>
</dbReference>
<keyword evidence="5" id="KW-1185">Reference proteome</keyword>
<reference evidence="4 5" key="1">
    <citation type="journal article" date="2021" name="Int. J. Syst. Evol. Microbiol.">
        <title>Characterization of a novel transitional group Rickettsia species (Rickettsia tillamookensis sp. nov.) from the western black-legged tick, Ixodes pacificus.</title>
        <authorList>
            <person name="Gauthier D.T."/>
            <person name="Karpathy S.E."/>
            <person name="Grizzard S.L."/>
            <person name="Batra D."/>
            <person name="Rowe L.A."/>
            <person name="Paddock C.D."/>
        </authorList>
    </citation>
    <scope>NUCLEOTIDE SEQUENCE [LARGE SCALE GENOMIC DNA]</scope>
    <source>
        <strain evidence="4 5">Tillamook 23</strain>
    </source>
</reference>
<dbReference type="EMBL" id="CP060138">
    <property type="protein sequence ID" value="QQV75511.1"/>
    <property type="molecule type" value="Genomic_DNA"/>
</dbReference>
<evidence type="ECO:0000313" key="4">
    <source>
        <dbReference type="EMBL" id="QQV75511.1"/>
    </source>
</evidence>
<gene>
    <name evidence="4" type="ORF">H6P87_01072</name>
</gene>
<keyword evidence="2" id="KW-0812">Transmembrane</keyword>
<proteinExistence type="predicted"/>
<dbReference type="Gene3D" id="3.40.190.10">
    <property type="entry name" value="Periplasmic binding protein-like II"/>
    <property type="match status" value="2"/>
</dbReference>
<organism evidence="4 5">
    <name type="scientific">Rickettsia tillamookensis</name>
    <dbReference type="NCBI Taxonomy" id="2761623"/>
    <lineage>
        <taxon>Bacteria</taxon>
        <taxon>Pseudomonadati</taxon>
        <taxon>Pseudomonadota</taxon>
        <taxon>Alphaproteobacteria</taxon>
        <taxon>Rickettsiales</taxon>
        <taxon>Rickettsiaceae</taxon>
        <taxon>Rickettsieae</taxon>
        <taxon>Rickettsia</taxon>
        <taxon>spotted fever group</taxon>
    </lineage>
</organism>
<feature type="domain" description="Solute-binding protein family 3/N-terminal" evidence="3">
    <location>
        <begin position="41"/>
        <end position="278"/>
    </location>
</feature>
<evidence type="ECO:0000259" key="3">
    <source>
        <dbReference type="SMART" id="SM00062"/>
    </source>
</evidence>
<name>A0A9E6MIJ2_9RICK</name>
<dbReference type="SUPFAM" id="SSF53850">
    <property type="entry name" value="Periplasmic binding protein-like II"/>
    <property type="match status" value="1"/>
</dbReference>
<keyword evidence="1" id="KW-0732">Signal</keyword>
<dbReference type="SMART" id="SM00062">
    <property type="entry name" value="PBPb"/>
    <property type="match status" value="1"/>
</dbReference>